<keyword evidence="3" id="KW-1185">Reference proteome</keyword>
<dbReference type="AlphaFoldDB" id="A0AAD9R1N3"/>
<dbReference type="InterPro" id="IPR005312">
    <property type="entry name" value="DUF1759"/>
</dbReference>
<evidence type="ECO:0000313" key="2">
    <source>
        <dbReference type="EMBL" id="KAK2571514.1"/>
    </source>
</evidence>
<name>A0AAD9R1N3_ACRCE</name>
<reference evidence="2" key="2">
    <citation type="journal article" date="2023" name="Science">
        <title>Genomic signatures of disease resistance in endangered staghorn corals.</title>
        <authorList>
            <person name="Vollmer S.V."/>
            <person name="Selwyn J.D."/>
            <person name="Despard B.A."/>
            <person name="Roesel C.L."/>
        </authorList>
    </citation>
    <scope>NUCLEOTIDE SEQUENCE</scope>
    <source>
        <strain evidence="2">K2</strain>
    </source>
</reference>
<sequence length="208" mass="23870">MYDKAIAELMQRFENPTLISKSLINKFLEIPAFQDENTSILRLFVDNLHHFVRTLKTYGQEADSRVAANIQQIIPKIPPKIALRWSRRKLELQPKEVDLKDLGKWLETEIQVQEMALGCASTKENPEKEKPQSNSNKSKWFKKKKDVRNDTHANSGAKLQCFVCKGEHALTSCETWKRLTVNEGWELAKSWVCAFIASKGGIELNVAR</sequence>
<feature type="region of interest" description="Disordered" evidence="1">
    <location>
        <begin position="121"/>
        <end position="149"/>
    </location>
</feature>
<dbReference type="Pfam" id="PF03564">
    <property type="entry name" value="DUF1759"/>
    <property type="match status" value="1"/>
</dbReference>
<evidence type="ECO:0000313" key="3">
    <source>
        <dbReference type="Proteomes" id="UP001249851"/>
    </source>
</evidence>
<dbReference type="EMBL" id="JARQWQ010000006">
    <property type="protein sequence ID" value="KAK2571514.1"/>
    <property type="molecule type" value="Genomic_DNA"/>
</dbReference>
<proteinExistence type="predicted"/>
<evidence type="ECO:0000256" key="1">
    <source>
        <dbReference type="SAM" id="MobiDB-lite"/>
    </source>
</evidence>
<reference evidence="2" key="1">
    <citation type="journal article" date="2023" name="G3 (Bethesda)">
        <title>Whole genome assembly and annotation of the endangered Caribbean coral Acropora cervicornis.</title>
        <authorList>
            <person name="Selwyn J.D."/>
            <person name="Vollmer S.V."/>
        </authorList>
    </citation>
    <scope>NUCLEOTIDE SEQUENCE</scope>
    <source>
        <strain evidence="2">K2</strain>
    </source>
</reference>
<accession>A0AAD9R1N3</accession>
<comment type="caution">
    <text evidence="2">The sequence shown here is derived from an EMBL/GenBank/DDBJ whole genome shotgun (WGS) entry which is preliminary data.</text>
</comment>
<dbReference type="Proteomes" id="UP001249851">
    <property type="component" value="Unassembled WGS sequence"/>
</dbReference>
<protein>
    <submittedName>
        <fullName evidence="2">Uncharacterized protein</fullName>
    </submittedName>
</protein>
<organism evidence="2 3">
    <name type="scientific">Acropora cervicornis</name>
    <name type="common">Staghorn coral</name>
    <dbReference type="NCBI Taxonomy" id="6130"/>
    <lineage>
        <taxon>Eukaryota</taxon>
        <taxon>Metazoa</taxon>
        <taxon>Cnidaria</taxon>
        <taxon>Anthozoa</taxon>
        <taxon>Hexacorallia</taxon>
        <taxon>Scleractinia</taxon>
        <taxon>Astrocoeniina</taxon>
        <taxon>Acroporidae</taxon>
        <taxon>Acropora</taxon>
    </lineage>
</organism>
<dbReference type="PANTHER" id="PTHR47331">
    <property type="entry name" value="PHD-TYPE DOMAIN-CONTAINING PROTEIN"/>
    <property type="match status" value="1"/>
</dbReference>
<gene>
    <name evidence="2" type="ORF">P5673_004119</name>
</gene>